<dbReference type="InterPro" id="IPR056661">
    <property type="entry name" value="DUF7759"/>
</dbReference>
<dbReference type="PANTHER" id="PTHR38758:SF1">
    <property type="entry name" value="PROTEIN, PUTATIVE-RELATED"/>
    <property type="match status" value="1"/>
</dbReference>
<feature type="region of interest" description="Disordered" evidence="1">
    <location>
        <begin position="224"/>
        <end position="250"/>
    </location>
</feature>
<dbReference type="AlphaFoldDB" id="G0TUY9"/>
<feature type="domain" description="DUF7759" evidence="2">
    <location>
        <begin position="391"/>
        <end position="494"/>
    </location>
</feature>
<feature type="compositionally biased region" description="Polar residues" evidence="1">
    <location>
        <begin position="38"/>
        <end position="49"/>
    </location>
</feature>
<feature type="compositionally biased region" description="Basic residues" evidence="1">
    <location>
        <begin position="182"/>
        <end position="192"/>
    </location>
</feature>
<reference evidence="3" key="1">
    <citation type="journal article" date="2012" name="Proc. Natl. Acad. Sci. U.S.A.">
        <title>Antigenic diversity is generated by distinct evolutionary mechanisms in African trypanosome species.</title>
        <authorList>
            <person name="Jackson A.P."/>
            <person name="Berry A."/>
            <person name="Aslett M."/>
            <person name="Allison H.C."/>
            <person name="Burton P."/>
            <person name="Vavrova-Anderson J."/>
            <person name="Brown R."/>
            <person name="Browne H."/>
            <person name="Corton N."/>
            <person name="Hauser H."/>
            <person name="Gamble J."/>
            <person name="Gilderthorp R."/>
            <person name="Marcello L."/>
            <person name="McQuillan J."/>
            <person name="Otto T.D."/>
            <person name="Quail M.A."/>
            <person name="Sanders M.J."/>
            <person name="van Tonder A."/>
            <person name="Ginger M.L."/>
            <person name="Field M.C."/>
            <person name="Barry J.D."/>
            <person name="Hertz-Fowler C."/>
            <person name="Berriman M."/>
        </authorList>
    </citation>
    <scope>NUCLEOTIDE SEQUENCE</scope>
    <source>
        <strain evidence="3">Y486</strain>
    </source>
</reference>
<feature type="region of interest" description="Disordered" evidence="1">
    <location>
        <begin position="1"/>
        <end position="67"/>
    </location>
</feature>
<feature type="compositionally biased region" description="Basic and acidic residues" evidence="1">
    <location>
        <begin position="94"/>
        <end position="177"/>
    </location>
</feature>
<evidence type="ECO:0000259" key="2">
    <source>
        <dbReference type="Pfam" id="PF24945"/>
    </source>
</evidence>
<name>G0TUY9_TRYVY</name>
<protein>
    <recommendedName>
        <fullName evidence="2">DUF7759 domain-containing protein</fullName>
    </recommendedName>
</protein>
<dbReference type="VEuPathDB" id="TriTrypDB:TvY486_0404440"/>
<proteinExistence type="predicted"/>
<organism evidence="3">
    <name type="scientific">Trypanosoma vivax (strain Y486)</name>
    <dbReference type="NCBI Taxonomy" id="1055687"/>
    <lineage>
        <taxon>Eukaryota</taxon>
        <taxon>Discoba</taxon>
        <taxon>Euglenozoa</taxon>
        <taxon>Kinetoplastea</taxon>
        <taxon>Metakinetoplastina</taxon>
        <taxon>Trypanosomatida</taxon>
        <taxon>Trypanosomatidae</taxon>
        <taxon>Trypanosoma</taxon>
        <taxon>Duttonella</taxon>
    </lineage>
</organism>
<dbReference type="Pfam" id="PF24945">
    <property type="entry name" value="DUF7759"/>
    <property type="match status" value="1"/>
</dbReference>
<sequence>QGGVALTTGKSVGQGPLVQPHTHAQQPSAHTPRGSESPVANTPAQTSARTMHISKKWENGILKGSTPVRKVVTEPVKQSAEIVEEHKRIADDAERLREREASRKRVEAARRRERKDLARKQEEVVRRREEEAERQRAAEEAERRRVAEAEAEQRRLAEEEAERRRLAEEAERKRMEVDNFSPKKKNSVRHKAVTTTVAPVETLSPKVEEFTAVKPSVLSRKRRKLNEMHPLISRVDERSTPQPSAGVTPAVQSGGLVQQSVGGNEASVRSGSGGTGRAAVLAAPQEASVAQVAEEGPGKKVGRSPKRSLYERRMEIRKKIETFRKQLSLKAQKQALKATATATTVTPAEGVVDVPLVGRPTRASGVQRRRASKGPRAQTTVVQPSEATLLADALTFPSGNVTIEQFDDKELLVRRRSLQDPWDVGLRFDWTAKTLAIGSFPTYDSMDTRCLHPFVKKYQSRPVWFLEEVNGTKANNIREVTKILKKSLSARFVFKN</sequence>
<dbReference type="EMBL" id="HE573020">
    <property type="protein sequence ID" value="CCC47776.1"/>
    <property type="molecule type" value="Genomic_DNA"/>
</dbReference>
<dbReference type="PANTHER" id="PTHR38758">
    <property type="entry name" value="PUTATIVE-RELATED"/>
    <property type="match status" value="1"/>
</dbReference>
<feature type="non-terminal residue" evidence="3">
    <location>
        <position position="1"/>
    </location>
</feature>
<accession>G0TUY9</accession>
<gene>
    <name evidence="3" type="ORF">TVY486_0404440</name>
</gene>
<evidence type="ECO:0000313" key="3">
    <source>
        <dbReference type="EMBL" id="CCC47776.1"/>
    </source>
</evidence>
<evidence type="ECO:0000256" key="1">
    <source>
        <dbReference type="SAM" id="MobiDB-lite"/>
    </source>
</evidence>
<feature type="region of interest" description="Disordered" evidence="1">
    <location>
        <begin position="94"/>
        <end position="192"/>
    </location>
</feature>